<evidence type="ECO:0000313" key="1">
    <source>
        <dbReference type="EMBL" id="MBX42234.1"/>
    </source>
</evidence>
<organism evidence="1">
    <name type="scientific">Rhizophora mucronata</name>
    <name type="common">Asiatic mangrove</name>
    <dbReference type="NCBI Taxonomy" id="61149"/>
    <lineage>
        <taxon>Eukaryota</taxon>
        <taxon>Viridiplantae</taxon>
        <taxon>Streptophyta</taxon>
        <taxon>Embryophyta</taxon>
        <taxon>Tracheophyta</taxon>
        <taxon>Spermatophyta</taxon>
        <taxon>Magnoliopsida</taxon>
        <taxon>eudicotyledons</taxon>
        <taxon>Gunneridae</taxon>
        <taxon>Pentapetalae</taxon>
        <taxon>rosids</taxon>
        <taxon>fabids</taxon>
        <taxon>Malpighiales</taxon>
        <taxon>Rhizophoraceae</taxon>
        <taxon>Rhizophora</taxon>
    </lineage>
</organism>
<accession>A0A2P2NIF5</accession>
<reference evidence="1" key="1">
    <citation type="submission" date="2018-02" db="EMBL/GenBank/DDBJ databases">
        <title>Rhizophora mucronata_Transcriptome.</title>
        <authorList>
            <person name="Meera S.P."/>
            <person name="Sreeshan A."/>
            <person name="Augustine A."/>
        </authorList>
    </citation>
    <scope>NUCLEOTIDE SEQUENCE</scope>
    <source>
        <tissue evidence="1">Leaf</tissue>
    </source>
</reference>
<name>A0A2P2NIF5_RHIMU</name>
<sequence length="51" mass="6249">MNRKFYLHMGFSFIHLRTVASSVQSYCFSHLRWFWFCAYRTKICLQISIHS</sequence>
<dbReference type="AlphaFoldDB" id="A0A2P2NIF5"/>
<proteinExistence type="predicted"/>
<dbReference type="EMBL" id="GGEC01061750">
    <property type="protein sequence ID" value="MBX42234.1"/>
    <property type="molecule type" value="Transcribed_RNA"/>
</dbReference>
<protein>
    <submittedName>
        <fullName evidence="1">Uncharacterized protein</fullName>
    </submittedName>
</protein>